<protein>
    <submittedName>
        <fullName evidence="2">Uncharacterized protein</fullName>
    </submittedName>
</protein>
<sequence length="98" mass="11060">MYITVSYAVENYAIVGFLVVILKSLSFWRNCERSSPPQWSRRQTSTGQYRGPLAEGAICRYCQHQLDGSCSGIIILHPLYPQLRQTSILGLRMAKAPP</sequence>
<keyword evidence="3" id="KW-1185">Reference proteome</keyword>
<evidence type="ECO:0000313" key="3">
    <source>
        <dbReference type="Proteomes" id="UP000315783"/>
    </source>
</evidence>
<gene>
    <name evidence="2" type="ORF">IF1G_05531</name>
</gene>
<dbReference type="AlphaFoldDB" id="A0A545V1X3"/>
<comment type="caution">
    <text evidence="2">The sequence shown here is derived from an EMBL/GenBank/DDBJ whole genome shotgun (WGS) entry which is preliminary data.</text>
</comment>
<keyword evidence="1" id="KW-1133">Transmembrane helix</keyword>
<dbReference type="Proteomes" id="UP000315783">
    <property type="component" value="Unassembled WGS sequence"/>
</dbReference>
<feature type="transmembrane region" description="Helical" evidence="1">
    <location>
        <begin position="12"/>
        <end position="31"/>
    </location>
</feature>
<accession>A0A545V1X3</accession>
<proteinExistence type="predicted"/>
<keyword evidence="1" id="KW-0472">Membrane</keyword>
<organism evidence="2 3">
    <name type="scientific">Cordyceps javanica</name>
    <dbReference type="NCBI Taxonomy" id="43265"/>
    <lineage>
        <taxon>Eukaryota</taxon>
        <taxon>Fungi</taxon>
        <taxon>Dikarya</taxon>
        <taxon>Ascomycota</taxon>
        <taxon>Pezizomycotina</taxon>
        <taxon>Sordariomycetes</taxon>
        <taxon>Hypocreomycetidae</taxon>
        <taxon>Hypocreales</taxon>
        <taxon>Cordycipitaceae</taxon>
        <taxon>Cordyceps</taxon>
    </lineage>
</organism>
<reference evidence="2 3" key="1">
    <citation type="journal article" date="2019" name="Appl. Microbiol. Biotechnol.">
        <title>Genome sequence of Isaria javanica and comparative genome analysis insights into family S53 peptidase evolution in fungal entomopathogens.</title>
        <authorList>
            <person name="Lin R."/>
            <person name="Zhang X."/>
            <person name="Xin B."/>
            <person name="Zou M."/>
            <person name="Gao Y."/>
            <person name="Qin F."/>
            <person name="Hu Q."/>
            <person name="Xie B."/>
            <person name="Cheng X."/>
        </authorList>
    </citation>
    <scope>NUCLEOTIDE SEQUENCE [LARGE SCALE GENOMIC DNA]</scope>
    <source>
        <strain evidence="2 3">IJ1G</strain>
    </source>
</reference>
<keyword evidence="1" id="KW-0812">Transmembrane</keyword>
<evidence type="ECO:0000313" key="2">
    <source>
        <dbReference type="EMBL" id="TQV95702.1"/>
    </source>
</evidence>
<name>A0A545V1X3_9HYPO</name>
<dbReference type="EMBL" id="SPUK01000007">
    <property type="protein sequence ID" value="TQV95702.1"/>
    <property type="molecule type" value="Genomic_DNA"/>
</dbReference>
<evidence type="ECO:0000256" key="1">
    <source>
        <dbReference type="SAM" id="Phobius"/>
    </source>
</evidence>